<evidence type="ECO:0000256" key="2">
    <source>
        <dbReference type="SAM" id="MobiDB-lite"/>
    </source>
</evidence>
<reference evidence="5" key="1">
    <citation type="submission" date="2023-10" db="EMBL/GenBank/DDBJ databases">
        <title>Genome analysis and identification of Salinococcus sp. Bachu38 nov., a PGPR from the rhizosphere of Tamarix.</title>
        <authorList>
            <person name="Liang Z."/>
            <person name="Zhang X."/>
            <person name="Jia J."/>
            <person name="Chen X."/>
            <person name="Wang Y."/>
            <person name="Wang Q."/>
            <person name="Wang R."/>
        </authorList>
    </citation>
    <scope>NUCLEOTIDE SEQUENCE [LARGE SCALE GENOMIC DNA]</scope>
    <source>
        <strain evidence="5">Bachu38</strain>
    </source>
</reference>
<dbReference type="PANTHER" id="PTHR46797:SF1">
    <property type="entry name" value="METHYLPHOSPHONATE SYNTHASE"/>
    <property type="match status" value="1"/>
</dbReference>
<protein>
    <submittedName>
        <fullName evidence="4">Helix-turn-helix transcriptional regulator</fullName>
    </submittedName>
</protein>
<keyword evidence="1" id="KW-0238">DNA-binding</keyword>
<dbReference type="InterPro" id="IPR010982">
    <property type="entry name" value="Lambda_DNA-bd_dom_sf"/>
</dbReference>
<dbReference type="EMBL" id="CP138333">
    <property type="protein sequence ID" value="WZX29335.1"/>
    <property type="molecule type" value="Genomic_DNA"/>
</dbReference>
<evidence type="ECO:0000313" key="5">
    <source>
        <dbReference type="Proteomes" id="UP001455384"/>
    </source>
</evidence>
<feature type="domain" description="HTH cro/C1-type" evidence="3">
    <location>
        <begin position="35"/>
        <end position="89"/>
    </location>
</feature>
<dbReference type="RefSeq" id="WP_342387898.1">
    <property type="nucleotide sequence ID" value="NZ_CP138333.2"/>
</dbReference>
<dbReference type="Pfam" id="PF01381">
    <property type="entry name" value="HTH_3"/>
    <property type="match status" value="1"/>
</dbReference>
<dbReference type="SMART" id="SM00530">
    <property type="entry name" value="HTH_XRE"/>
    <property type="match status" value="1"/>
</dbReference>
<dbReference type="Proteomes" id="UP001455384">
    <property type="component" value="Chromosome"/>
</dbReference>
<feature type="region of interest" description="Disordered" evidence="2">
    <location>
        <begin position="1"/>
        <end position="25"/>
    </location>
</feature>
<keyword evidence="5" id="KW-1185">Reference proteome</keyword>
<evidence type="ECO:0000313" key="4">
    <source>
        <dbReference type="EMBL" id="WZX29335.1"/>
    </source>
</evidence>
<accession>A0ABZ3CHI5</accession>
<dbReference type="InterPro" id="IPR001387">
    <property type="entry name" value="Cro/C1-type_HTH"/>
</dbReference>
<gene>
    <name evidence="4" type="ORF">RQP18_11830</name>
</gene>
<evidence type="ECO:0000256" key="1">
    <source>
        <dbReference type="ARBA" id="ARBA00023125"/>
    </source>
</evidence>
<dbReference type="PROSITE" id="PS50943">
    <property type="entry name" value="HTH_CROC1"/>
    <property type="match status" value="1"/>
</dbReference>
<organism evidence="4 5">
    <name type="scientific">Salinicoccus bachuensis</name>
    <dbReference type="NCBI Taxonomy" id="3136731"/>
    <lineage>
        <taxon>Bacteria</taxon>
        <taxon>Bacillati</taxon>
        <taxon>Bacillota</taxon>
        <taxon>Bacilli</taxon>
        <taxon>Bacillales</taxon>
        <taxon>Staphylococcaceae</taxon>
        <taxon>Salinicoccus</taxon>
    </lineage>
</organism>
<dbReference type="Gene3D" id="1.10.260.40">
    <property type="entry name" value="lambda repressor-like DNA-binding domains"/>
    <property type="match status" value="1"/>
</dbReference>
<proteinExistence type="predicted"/>
<sequence length="91" mass="10325">MSRMDEIKARAIAKNPERRKTFDQESKRLKTAVMVVNLRDEHDLSQQALADKVGVSKSTIARIENAQVDTSVEMLNRIARAVDKELKMSIV</sequence>
<dbReference type="InterPro" id="IPR050807">
    <property type="entry name" value="TransReg_Diox_bact_type"/>
</dbReference>
<evidence type="ECO:0000259" key="3">
    <source>
        <dbReference type="PROSITE" id="PS50943"/>
    </source>
</evidence>
<dbReference type="SUPFAM" id="SSF47413">
    <property type="entry name" value="lambda repressor-like DNA-binding domains"/>
    <property type="match status" value="1"/>
</dbReference>
<name>A0ABZ3CHI5_9STAP</name>
<dbReference type="CDD" id="cd00093">
    <property type="entry name" value="HTH_XRE"/>
    <property type="match status" value="1"/>
</dbReference>
<dbReference type="PANTHER" id="PTHR46797">
    <property type="entry name" value="HTH-TYPE TRANSCRIPTIONAL REGULATOR"/>
    <property type="match status" value="1"/>
</dbReference>